<protein>
    <recommendedName>
        <fullName evidence="3">RHS repeat protein</fullName>
    </recommendedName>
</protein>
<dbReference type="Proteomes" id="UP001595791">
    <property type="component" value="Unassembled WGS sequence"/>
</dbReference>
<dbReference type="InterPro" id="IPR031325">
    <property type="entry name" value="RHS_repeat"/>
</dbReference>
<gene>
    <name evidence="1" type="ORF">ACFOW7_00975</name>
</gene>
<accession>A0ABV8MIF5</accession>
<dbReference type="Pfam" id="PF05593">
    <property type="entry name" value="RHS_repeat"/>
    <property type="match status" value="1"/>
</dbReference>
<reference evidence="2" key="1">
    <citation type="journal article" date="2019" name="Int. J. Syst. Evol. Microbiol.">
        <title>The Global Catalogue of Microorganisms (GCM) 10K type strain sequencing project: providing services to taxonomists for standard genome sequencing and annotation.</title>
        <authorList>
            <consortium name="The Broad Institute Genomics Platform"/>
            <consortium name="The Broad Institute Genome Sequencing Center for Infectious Disease"/>
            <person name="Wu L."/>
            <person name="Ma J."/>
        </authorList>
    </citation>
    <scope>NUCLEOTIDE SEQUENCE [LARGE SCALE GENOMIC DNA]</scope>
    <source>
        <strain evidence="2">LMG 29894</strain>
    </source>
</reference>
<keyword evidence="2" id="KW-1185">Reference proteome</keyword>
<proteinExistence type="predicted"/>
<evidence type="ECO:0008006" key="3">
    <source>
        <dbReference type="Google" id="ProtNLM"/>
    </source>
</evidence>
<evidence type="ECO:0000313" key="1">
    <source>
        <dbReference type="EMBL" id="MFC4157918.1"/>
    </source>
</evidence>
<dbReference type="Gene3D" id="2.180.10.10">
    <property type="entry name" value="RHS repeat-associated core"/>
    <property type="match status" value="1"/>
</dbReference>
<evidence type="ECO:0000313" key="2">
    <source>
        <dbReference type="Proteomes" id="UP001595791"/>
    </source>
</evidence>
<dbReference type="EMBL" id="JBHSBU010000001">
    <property type="protein sequence ID" value="MFC4157918.1"/>
    <property type="molecule type" value="Genomic_DNA"/>
</dbReference>
<comment type="caution">
    <text evidence="1">The sequence shown here is derived from an EMBL/GenBank/DDBJ whole genome shotgun (WGS) entry which is preliminary data.</text>
</comment>
<organism evidence="1 2">
    <name type="scientific">Chitinimonas lacunae</name>
    <dbReference type="NCBI Taxonomy" id="1963018"/>
    <lineage>
        <taxon>Bacteria</taxon>
        <taxon>Pseudomonadati</taxon>
        <taxon>Pseudomonadota</taxon>
        <taxon>Betaproteobacteria</taxon>
        <taxon>Neisseriales</taxon>
        <taxon>Chitinibacteraceae</taxon>
        <taxon>Chitinimonas</taxon>
    </lineage>
</organism>
<sequence>MTQTWSYYAGTQKLRGAVDLGGRQHRYEYNGAGELTQHSIDQHGKPTAVQVYRYHEAGWRVEVQEQDGKLQKTSRTRYDALGRAIRERLEQRDQSGLDGKLVQVQSEQATRYDALGRVELVSGPTMAVQYLYDARANRRAIFAMERENHGWTGQASWYDYDGWGRETVEAGTLRSVTQNGVSRTVIRATDKRDRWDELGPEMALRRAAGQQVRFDTGRQVIDGRVGSHGIGVTPAEITYDGSGMRRKTVTDSSGQKTVYQYDGLGRLIESGLERGERSVNRRLYDSLGRSMQEETVQYRADGSVARRMIGFSWYDAEDRVVFQLNRQGGAEIRSDRPTLSRHEDGTVNPGSIYVKAGEESATRYTYVLDRLTSYQVDGGTDASRQTHTFTYQGFDSWREATHVGSTLGGPAQTTTEYDAFGNVVRIQGALPGAGAPRYFINDADGRVLSKEEGLAKSQYLYAGGAGWQSRAMRSRAAVSICTTAPSRTPADTRPRRAAISPSRATRCGALPRWCGAMAACGI</sequence>
<dbReference type="RefSeq" id="WP_378160074.1">
    <property type="nucleotide sequence ID" value="NZ_JBHSBU010000001.1"/>
</dbReference>
<name>A0ABV8MIF5_9NEIS</name>